<evidence type="ECO:0000256" key="3">
    <source>
        <dbReference type="ARBA" id="ARBA00023163"/>
    </source>
</evidence>
<dbReference type="EMBL" id="JAQJZJ010000017">
    <property type="protein sequence ID" value="MDA7089194.1"/>
    <property type="molecule type" value="Genomic_DNA"/>
</dbReference>
<name>A0ABT4XLV5_9PSED</name>
<proteinExistence type="predicted"/>
<keyword evidence="3" id="KW-0804">Transcription</keyword>
<dbReference type="InterPro" id="IPR009057">
    <property type="entry name" value="Homeodomain-like_sf"/>
</dbReference>
<organism evidence="5 6">
    <name type="scientific">Pseudomonas aestuarii</name>
    <dbReference type="NCBI Taxonomy" id="3018340"/>
    <lineage>
        <taxon>Bacteria</taxon>
        <taxon>Pseudomonadati</taxon>
        <taxon>Pseudomonadota</taxon>
        <taxon>Gammaproteobacteria</taxon>
        <taxon>Pseudomonadales</taxon>
        <taxon>Pseudomonadaceae</taxon>
        <taxon>Pseudomonas</taxon>
    </lineage>
</organism>
<feature type="domain" description="HTH araC/xylS-type" evidence="4">
    <location>
        <begin position="232"/>
        <end position="330"/>
    </location>
</feature>
<dbReference type="Gene3D" id="1.10.10.60">
    <property type="entry name" value="Homeodomain-like"/>
    <property type="match status" value="1"/>
</dbReference>
<keyword evidence="1" id="KW-0805">Transcription regulation</keyword>
<dbReference type="PANTHER" id="PTHR47894">
    <property type="entry name" value="HTH-TYPE TRANSCRIPTIONAL REGULATOR GADX"/>
    <property type="match status" value="1"/>
</dbReference>
<dbReference type="SUPFAM" id="SSF46689">
    <property type="entry name" value="Homeodomain-like"/>
    <property type="match status" value="1"/>
</dbReference>
<dbReference type="Pfam" id="PF12833">
    <property type="entry name" value="HTH_18"/>
    <property type="match status" value="1"/>
</dbReference>
<comment type="caution">
    <text evidence="5">The sequence shown here is derived from an EMBL/GenBank/DDBJ whole genome shotgun (WGS) entry which is preliminary data.</text>
</comment>
<evidence type="ECO:0000259" key="4">
    <source>
        <dbReference type="PROSITE" id="PS01124"/>
    </source>
</evidence>
<gene>
    <name evidence="5" type="ORF">PH586_22700</name>
</gene>
<dbReference type="PROSITE" id="PS01124">
    <property type="entry name" value="HTH_ARAC_FAMILY_2"/>
    <property type="match status" value="1"/>
</dbReference>
<evidence type="ECO:0000313" key="6">
    <source>
        <dbReference type="Proteomes" id="UP001212042"/>
    </source>
</evidence>
<dbReference type="SMART" id="SM00342">
    <property type="entry name" value="HTH_ARAC"/>
    <property type="match status" value="1"/>
</dbReference>
<dbReference type="Proteomes" id="UP001212042">
    <property type="component" value="Unassembled WGS sequence"/>
</dbReference>
<keyword evidence="2" id="KW-0238">DNA-binding</keyword>
<keyword evidence="6" id="KW-1185">Reference proteome</keyword>
<dbReference type="InterPro" id="IPR032687">
    <property type="entry name" value="AraC-type_N"/>
</dbReference>
<dbReference type="Pfam" id="PF12625">
    <property type="entry name" value="Arabinose_bd"/>
    <property type="match status" value="1"/>
</dbReference>
<dbReference type="PANTHER" id="PTHR47894:SF4">
    <property type="entry name" value="HTH-TYPE TRANSCRIPTIONAL REGULATOR GADX"/>
    <property type="match status" value="1"/>
</dbReference>
<accession>A0ABT4XLV5</accession>
<dbReference type="RefSeq" id="WP_271350084.1">
    <property type="nucleotide sequence ID" value="NZ_JAQJZJ010000017.1"/>
</dbReference>
<evidence type="ECO:0000313" key="5">
    <source>
        <dbReference type="EMBL" id="MDA7089194.1"/>
    </source>
</evidence>
<evidence type="ECO:0000256" key="2">
    <source>
        <dbReference type="ARBA" id="ARBA00023125"/>
    </source>
</evidence>
<sequence>MTSVVRAIALLGFDEFASSQGLDPRQLLMDVGLPVDTPERLESMIAYSRYIALLDLCAKQSGNPLFGLQFGLHQGAQVLGNLLYIIQNAKTVHEALKALKTFFHVHSSGGEVRLEFHGENAWLTYDVTDGDATSVRQDVELAMGVGTRLMQSLLGSRWHPSALQLRHSAAAAPSVYRHLLGVTPRFDSQCNAWVFDARLLDAQLSAADERLQQLIQRHVQDLERITLQELPAYVQRLLWDMLPNGKVTIEDVAGYMMISPRTLQRYLLAEDTGFQELLDKTRQSMSIRYICDSSISLTQLAGLLGYAELSTFSRAFTRWNGASPRKWKQRYIQDQAGRLHAGEAASQQSRPD</sequence>
<dbReference type="InterPro" id="IPR018060">
    <property type="entry name" value="HTH_AraC"/>
</dbReference>
<evidence type="ECO:0000256" key="1">
    <source>
        <dbReference type="ARBA" id="ARBA00023015"/>
    </source>
</evidence>
<reference evidence="5 6" key="1">
    <citation type="submission" date="2023-01" db="EMBL/GenBank/DDBJ databases">
        <title>Pseudomonas SA3-5T sp. nov., isolated from tidal flat sediment.</title>
        <authorList>
            <person name="Kim H.S."/>
            <person name="Kim J.-S."/>
            <person name="Suh M.K."/>
            <person name="Eom M.K."/>
            <person name="Lee J.-S."/>
        </authorList>
    </citation>
    <scope>NUCLEOTIDE SEQUENCE [LARGE SCALE GENOMIC DNA]</scope>
    <source>
        <strain evidence="5 6">SA3-5</strain>
    </source>
</reference>
<protein>
    <submittedName>
        <fullName evidence="5">AraC family transcriptional regulator</fullName>
    </submittedName>
</protein>